<dbReference type="Proteomes" id="UP000283523">
    <property type="component" value="Unassembled WGS sequence"/>
</dbReference>
<dbReference type="AlphaFoldDB" id="A0A418MFP9"/>
<comment type="caution">
    <text evidence="1">The sequence shown here is derived from an EMBL/GenBank/DDBJ whole genome shotgun (WGS) entry which is preliminary data.</text>
</comment>
<gene>
    <name evidence="1" type="ORF">DYU11_09865</name>
</gene>
<reference evidence="1 2" key="1">
    <citation type="submission" date="2018-08" db="EMBL/GenBank/DDBJ databases">
        <title>Fibrisoma montanum sp. nov., isolated from Danxia mountain soil.</title>
        <authorList>
            <person name="Huang Y."/>
        </authorList>
    </citation>
    <scope>NUCLEOTIDE SEQUENCE [LARGE SCALE GENOMIC DNA]</scope>
    <source>
        <strain evidence="1 2">HYT19</strain>
    </source>
</reference>
<accession>A0A418MFP9</accession>
<dbReference type="OrthoDB" id="5772658at2"/>
<sequence length="78" mass="8818">MQLDLDEAVIQSTGLTANELRLELAVQLYASSKLTKAQARRLTDLDRLAFTSELTRRGLGEEYTEKMFTEDLKALGIR</sequence>
<evidence type="ECO:0000313" key="1">
    <source>
        <dbReference type="EMBL" id="RIV25585.1"/>
    </source>
</evidence>
<organism evidence="1 2">
    <name type="scientific">Fibrisoma montanum</name>
    <dbReference type="NCBI Taxonomy" id="2305895"/>
    <lineage>
        <taxon>Bacteria</taxon>
        <taxon>Pseudomonadati</taxon>
        <taxon>Bacteroidota</taxon>
        <taxon>Cytophagia</taxon>
        <taxon>Cytophagales</taxon>
        <taxon>Spirosomataceae</taxon>
        <taxon>Fibrisoma</taxon>
    </lineage>
</organism>
<protein>
    <submittedName>
        <fullName evidence="1">UPF0175 family protein</fullName>
    </submittedName>
</protein>
<name>A0A418MFP9_9BACT</name>
<dbReference type="RefSeq" id="WP_119667467.1">
    <property type="nucleotide sequence ID" value="NZ_QXED01000002.1"/>
</dbReference>
<proteinExistence type="predicted"/>
<dbReference type="Pfam" id="PF03683">
    <property type="entry name" value="UPF0175"/>
    <property type="match status" value="1"/>
</dbReference>
<keyword evidence="2" id="KW-1185">Reference proteome</keyword>
<dbReference type="EMBL" id="QXED01000002">
    <property type="protein sequence ID" value="RIV25585.1"/>
    <property type="molecule type" value="Genomic_DNA"/>
</dbReference>
<evidence type="ECO:0000313" key="2">
    <source>
        <dbReference type="Proteomes" id="UP000283523"/>
    </source>
</evidence>
<dbReference type="InterPro" id="IPR005368">
    <property type="entry name" value="UPF0175"/>
</dbReference>